<dbReference type="Proteomes" id="UP000177622">
    <property type="component" value="Unassembled WGS sequence"/>
</dbReference>
<dbReference type="EMBL" id="LXJU01000005">
    <property type="protein sequence ID" value="OGE55071.1"/>
    <property type="molecule type" value="Genomic_DNA"/>
</dbReference>
<feature type="domain" description="Linalool dehydratase/isomerase" evidence="1">
    <location>
        <begin position="1"/>
        <end position="106"/>
    </location>
</feature>
<dbReference type="Pfam" id="PF18566">
    <property type="entry name" value="Ldi"/>
    <property type="match status" value="1"/>
</dbReference>
<proteinExistence type="predicted"/>
<evidence type="ECO:0000259" key="1">
    <source>
        <dbReference type="Pfam" id="PF18566"/>
    </source>
</evidence>
<dbReference type="GeneID" id="34574593"/>
<organism evidence="2 3">
    <name type="scientific">Penicillium arizonense</name>
    <dbReference type="NCBI Taxonomy" id="1835702"/>
    <lineage>
        <taxon>Eukaryota</taxon>
        <taxon>Fungi</taxon>
        <taxon>Dikarya</taxon>
        <taxon>Ascomycota</taxon>
        <taxon>Pezizomycotina</taxon>
        <taxon>Eurotiomycetes</taxon>
        <taxon>Eurotiomycetidae</taxon>
        <taxon>Eurotiales</taxon>
        <taxon>Aspergillaceae</taxon>
        <taxon>Penicillium</taxon>
    </lineage>
</organism>
<keyword evidence="3" id="KW-1185">Reference proteome</keyword>
<evidence type="ECO:0000313" key="3">
    <source>
        <dbReference type="Proteomes" id="UP000177622"/>
    </source>
</evidence>
<comment type="caution">
    <text evidence="2">The sequence shown here is derived from an EMBL/GenBank/DDBJ whole genome shotgun (WGS) entry which is preliminary data.</text>
</comment>
<evidence type="ECO:0000313" key="2">
    <source>
        <dbReference type="EMBL" id="OGE55071.1"/>
    </source>
</evidence>
<reference evidence="2 3" key="1">
    <citation type="journal article" date="2016" name="Sci. Rep.">
        <title>Penicillium arizonense, a new, genome sequenced fungal species, reveals a high chemical diversity in secreted metabolites.</title>
        <authorList>
            <person name="Grijseels S."/>
            <person name="Nielsen J.C."/>
            <person name="Randelovic M."/>
            <person name="Nielsen J."/>
            <person name="Nielsen K.F."/>
            <person name="Workman M."/>
            <person name="Frisvad J.C."/>
        </authorList>
    </citation>
    <scope>NUCLEOTIDE SEQUENCE [LARGE SCALE GENOMIC DNA]</scope>
    <source>
        <strain evidence="2 3">CBS 141311</strain>
    </source>
</reference>
<accession>A0A1F5LQ96</accession>
<dbReference type="AlphaFoldDB" id="A0A1F5LQ96"/>
<protein>
    <recommendedName>
        <fullName evidence="1">Linalool dehydratase/isomerase domain-containing protein</fullName>
    </recommendedName>
</protein>
<name>A0A1F5LQ96_PENAI</name>
<dbReference type="STRING" id="1835702.A0A1F5LQ96"/>
<dbReference type="RefSeq" id="XP_022490501.1">
    <property type="nucleotide sequence ID" value="XM_022629859.1"/>
</dbReference>
<sequence>MYQGICVPNFPGYCSNTYRQLIAKSLSPPVLGYWKWEALWGKFTTNFDPVKEDNIMVTGFFLQAVALYTANTGDMRYTKLVSLAFGVSKGRVYDYDIHSLSNAVFMEPDGSIIPIRSGITGFTIPGLIDPGNYRTCPYSMTHAIAHTAGEFGDEQIRKKALEKLHLEMNPLVAKTGVIHWPLEKASSHTKTATVKAMLLRKEDWKSLIMRGPDETTLKGPILDQVPYPGVLVAKARSNTSHDLHLLLYPSAASEERHCFRLTLMESPQDGRTSVTIEPAVK</sequence>
<dbReference type="OrthoDB" id="4277097at2759"/>
<dbReference type="InterPro" id="IPR041411">
    <property type="entry name" value="Ldi"/>
</dbReference>
<gene>
    <name evidence="2" type="ORF">PENARI_c005G07550</name>
</gene>